<dbReference type="Proteomes" id="UP000214646">
    <property type="component" value="Unassembled WGS sequence"/>
</dbReference>
<accession>A0A225DUB8</accession>
<evidence type="ECO:0008006" key="3">
    <source>
        <dbReference type="Google" id="ProtNLM"/>
    </source>
</evidence>
<dbReference type="AlphaFoldDB" id="A0A225DUB8"/>
<dbReference type="EMBL" id="NIDE01000004">
    <property type="protein sequence ID" value="OWK43244.1"/>
    <property type="molecule type" value="Genomic_DNA"/>
</dbReference>
<protein>
    <recommendedName>
        <fullName evidence="3">PepSY domain-containing protein</fullName>
    </recommendedName>
</protein>
<proteinExistence type="predicted"/>
<organism evidence="1 2">
    <name type="scientific">Fimbriiglobus ruber</name>
    <dbReference type="NCBI Taxonomy" id="1908690"/>
    <lineage>
        <taxon>Bacteria</taxon>
        <taxon>Pseudomonadati</taxon>
        <taxon>Planctomycetota</taxon>
        <taxon>Planctomycetia</taxon>
        <taxon>Gemmatales</taxon>
        <taxon>Gemmataceae</taxon>
        <taxon>Fimbriiglobus</taxon>
    </lineage>
</organism>
<dbReference type="OrthoDB" id="290008at2"/>
<evidence type="ECO:0000313" key="2">
    <source>
        <dbReference type="Proteomes" id="UP000214646"/>
    </source>
</evidence>
<keyword evidence="2" id="KW-1185">Reference proteome</keyword>
<name>A0A225DUB8_9BACT</name>
<dbReference type="PROSITE" id="PS51257">
    <property type="entry name" value="PROKAR_LIPOPROTEIN"/>
    <property type="match status" value="1"/>
</dbReference>
<sequence length="85" mass="9037">MRAIVAALALAVAVGCGGEKGGKESVPLEQVPANVMTVAKEKLPGVTFDRAWRKKNGEFEVSGKDKKGKIREIDITPDGTVTEIE</sequence>
<evidence type="ECO:0000313" key="1">
    <source>
        <dbReference type="EMBL" id="OWK43244.1"/>
    </source>
</evidence>
<reference evidence="2" key="1">
    <citation type="submission" date="2017-06" db="EMBL/GenBank/DDBJ databases">
        <title>Genome analysis of Fimbriiglobus ruber SP5, the first member of the order Planctomycetales with confirmed chitinolytic capability.</title>
        <authorList>
            <person name="Ravin N.V."/>
            <person name="Rakitin A.L."/>
            <person name="Ivanova A.A."/>
            <person name="Beletsky A.V."/>
            <person name="Kulichevskaya I.S."/>
            <person name="Mardanov A.V."/>
            <person name="Dedysh S.N."/>
        </authorList>
    </citation>
    <scope>NUCLEOTIDE SEQUENCE [LARGE SCALE GENOMIC DNA]</scope>
    <source>
        <strain evidence="2">SP5</strain>
    </source>
</reference>
<gene>
    <name evidence="1" type="ORF">FRUB_02843</name>
</gene>
<comment type="caution">
    <text evidence="1">The sequence shown here is derived from an EMBL/GenBank/DDBJ whole genome shotgun (WGS) entry which is preliminary data.</text>
</comment>
<dbReference type="RefSeq" id="WP_088254124.1">
    <property type="nucleotide sequence ID" value="NZ_NIDE01000004.1"/>
</dbReference>